<keyword evidence="7 9" id="KW-0472">Membrane</keyword>
<evidence type="ECO:0000256" key="6">
    <source>
        <dbReference type="ARBA" id="ARBA00022989"/>
    </source>
</evidence>
<dbReference type="CDD" id="cd06582">
    <property type="entry name" value="TM_PBP1_LivH_like"/>
    <property type="match status" value="1"/>
</dbReference>
<dbReference type="InterPro" id="IPR001851">
    <property type="entry name" value="ABC_transp_permease"/>
</dbReference>
<keyword evidence="3" id="KW-1003">Cell membrane</keyword>
<dbReference type="EMBL" id="KC811132">
    <property type="protein sequence ID" value="AGQ19471.1"/>
    <property type="molecule type" value="Genomic_DNA"/>
</dbReference>
<accession>S5DKT5</accession>
<evidence type="ECO:0000256" key="3">
    <source>
        <dbReference type="ARBA" id="ARBA00022475"/>
    </source>
</evidence>
<feature type="transmembrane region" description="Helical" evidence="9">
    <location>
        <begin position="232"/>
        <end position="258"/>
    </location>
</feature>
<reference evidence="10" key="1">
    <citation type="journal article" date="2013" name="Sci. Rep.">
        <title>Metagenomics uncovers a new group of low GC and ultra-small marine Actinobacteria.</title>
        <authorList>
            <person name="Ghai R."/>
            <person name="Mizuno C.M."/>
            <person name="Picazo A."/>
            <person name="Camacho A."/>
            <person name="Rodriguez-Valera F."/>
        </authorList>
    </citation>
    <scope>NUCLEOTIDE SEQUENCE</scope>
</reference>
<evidence type="ECO:0000256" key="9">
    <source>
        <dbReference type="SAM" id="Phobius"/>
    </source>
</evidence>
<sequence>MILFLQATFQGLSLGAVYSLVAIGLVLIYKATDVLSFAQPALAVAGAGIISFLAVDRGLSFWIALPLGIFITGILGLVIERTFLRAMVGEPVFSVAILTIGIDILIRTVLDDWIGLNPRYMGDSFSIMGNFGSLNIGGVSLKYLELTALVAAIVVIALLSIFFKFSKYGLAMRATSFDQEASLAQGINVGRVIALVWFIAAMLASLSGFFITGGFNGLTQASFVTALRALPAIVIGGLDSLVGAVVGSLIVGLTQGYIAYYQISIENSIGISFGSGFSLLAPYLIMFVILIVRPDGLFGKEEVERV</sequence>
<feature type="transmembrane region" description="Helical" evidence="9">
    <location>
        <begin position="61"/>
        <end position="79"/>
    </location>
</feature>
<feature type="transmembrane region" description="Helical" evidence="9">
    <location>
        <begin position="192"/>
        <end position="212"/>
    </location>
</feature>
<feature type="transmembrane region" description="Helical" evidence="9">
    <location>
        <begin position="36"/>
        <end position="55"/>
    </location>
</feature>
<dbReference type="AlphaFoldDB" id="S5DKT5"/>
<feature type="transmembrane region" description="Helical" evidence="9">
    <location>
        <begin position="143"/>
        <end position="163"/>
    </location>
</feature>
<evidence type="ECO:0000256" key="8">
    <source>
        <dbReference type="ARBA" id="ARBA00037998"/>
    </source>
</evidence>
<dbReference type="Pfam" id="PF02653">
    <property type="entry name" value="BPD_transp_2"/>
    <property type="match status" value="1"/>
</dbReference>
<evidence type="ECO:0000313" key="10">
    <source>
        <dbReference type="EMBL" id="AGQ19471.1"/>
    </source>
</evidence>
<organism evidence="10">
    <name type="scientific">Candidatus Actinomarina minuta</name>
    <dbReference type="NCBI Taxonomy" id="1389454"/>
    <lineage>
        <taxon>Bacteria</taxon>
        <taxon>Bacillati</taxon>
        <taxon>Actinomycetota</taxon>
        <taxon>Actinomycetes</taxon>
        <taxon>Candidatus Actinomarinidae</taxon>
        <taxon>Candidatus Actinomarinales</taxon>
        <taxon>Candidatus Actinomarineae</taxon>
        <taxon>Candidatus Actinomarinaceae</taxon>
        <taxon>Candidatus Actinomarina</taxon>
    </lineage>
</organism>
<feature type="transmembrane region" description="Helical" evidence="9">
    <location>
        <begin position="270"/>
        <end position="292"/>
    </location>
</feature>
<evidence type="ECO:0000256" key="5">
    <source>
        <dbReference type="ARBA" id="ARBA00022970"/>
    </source>
</evidence>
<keyword evidence="2" id="KW-0813">Transport</keyword>
<keyword evidence="4 9" id="KW-0812">Transmembrane</keyword>
<comment type="subcellular location">
    <subcellularLocation>
        <location evidence="1">Cell membrane</location>
        <topology evidence="1">Multi-pass membrane protein</topology>
    </subcellularLocation>
</comment>
<evidence type="ECO:0000256" key="1">
    <source>
        <dbReference type="ARBA" id="ARBA00004651"/>
    </source>
</evidence>
<proteinExistence type="inferred from homology"/>
<name>S5DKT5_9ACTN</name>
<comment type="similarity">
    <text evidence="8">Belongs to the binding-protein-dependent transport system permease family. LivHM subfamily.</text>
</comment>
<keyword evidence="5" id="KW-0029">Amino-acid transport</keyword>
<keyword evidence="6 9" id="KW-1133">Transmembrane helix</keyword>
<dbReference type="GO" id="GO:0022857">
    <property type="term" value="F:transmembrane transporter activity"/>
    <property type="evidence" value="ECO:0007669"/>
    <property type="project" value="InterPro"/>
</dbReference>
<dbReference type="InterPro" id="IPR052157">
    <property type="entry name" value="BCAA_transport_permease"/>
</dbReference>
<dbReference type="PANTHER" id="PTHR11795">
    <property type="entry name" value="BRANCHED-CHAIN AMINO ACID TRANSPORT SYSTEM PERMEASE PROTEIN LIVH"/>
    <property type="match status" value="1"/>
</dbReference>
<evidence type="ECO:0000256" key="2">
    <source>
        <dbReference type="ARBA" id="ARBA00022448"/>
    </source>
</evidence>
<feature type="transmembrane region" description="Helical" evidence="9">
    <location>
        <begin position="12"/>
        <end position="29"/>
    </location>
</feature>
<evidence type="ECO:0000256" key="7">
    <source>
        <dbReference type="ARBA" id="ARBA00023136"/>
    </source>
</evidence>
<evidence type="ECO:0000256" key="4">
    <source>
        <dbReference type="ARBA" id="ARBA00022692"/>
    </source>
</evidence>
<dbReference type="GO" id="GO:0006865">
    <property type="term" value="P:amino acid transport"/>
    <property type="evidence" value="ECO:0007669"/>
    <property type="project" value="UniProtKB-KW"/>
</dbReference>
<feature type="transmembrane region" description="Helical" evidence="9">
    <location>
        <begin position="91"/>
        <end position="110"/>
    </location>
</feature>
<protein>
    <submittedName>
        <fullName evidence="10">Branched-chain amino acid ABC-type transport system, permease components</fullName>
    </submittedName>
</protein>
<dbReference type="PANTHER" id="PTHR11795:SF451">
    <property type="entry name" value="ABC TRANSPORTER PERMEASE PROTEIN"/>
    <property type="match status" value="1"/>
</dbReference>
<dbReference type="GO" id="GO:0005886">
    <property type="term" value="C:plasma membrane"/>
    <property type="evidence" value="ECO:0007669"/>
    <property type="project" value="UniProtKB-SubCell"/>
</dbReference>